<dbReference type="OrthoDB" id="67445at2759"/>
<dbReference type="PROSITE" id="PS01076">
    <property type="entry name" value="ACETATE_KINASE_2"/>
    <property type="match status" value="1"/>
</dbReference>
<keyword evidence="2 5" id="KW-0547">Nucleotide-binding</keyword>
<proteinExistence type="inferred from homology"/>
<keyword evidence="3 5" id="KW-0418">Kinase</keyword>
<dbReference type="EC" id="2.7.2.1" evidence="5"/>
<evidence type="ECO:0000313" key="6">
    <source>
        <dbReference type="EMBL" id="EFE40969.1"/>
    </source>
</evidence>
<comment type="pathway">
    <text evidence="5">Metabolic intermediate biosynthesis; acetyl-CoA biosynthesis; acetyl-CoA from acetate: step 1/2.</text>
</comment>
<dbReference type="EMBL" id="ACYE01000218">
    <property type="protein sequence ID" value="EFE40969.1"/>
    <property type="molecule type" value="Genomic_DNA"/>
</dbReference>
<feature type="active site" description="Proton donor/acceptor" evidence="5">
    <location>
        <position position="186"/>
    </location>
</feature>
<gene>
    <name evidence="6" type="ORF">TRV_04296</name>
</gene>
<keyword evidence="5" id="KW-0460">Magnesium</keyword>
<organism evidence="6 7">
    <name type="scientific">Trichophyton verrucosum (strain HKI 0517)</name>
    <dbReference type="NCBI Taxonomy" id="663202"/>
    <lineage>
        <taxon>Eukaryota</taxon>
        <taxon>Fungi</taxon>
        <taxon>Dikarya</taxon>
        <taxon>Ascomycota</taxon>
        <taxon>Pezizomycotina</taxon>
        <taxon>Eurotiomycetes</taxon>
        <taxon>Eurotiomycetidae</taxon>
        <taxon>Onygenales</taxon>
        <taxon>Arthrodermataceae</taxon>
        <taxon>Trichophyton</taxon>
    </lineage>
</organism>
<dbReference type="GO" id="GO:0006083">
    <property type="term" value="P:acetate metabolic process"/>
    <property type="evidence" value="ECO:0007669"/>
    <property type="project" value="TreeGrafter"/>
</dbReference>
<dbReference type="InterPro" id="IPR000890">
    <property type="entry name" value="Aliphatic_acid_kin_short-chain"/>
</dbReference>
<keyword evidence="7" id="KW-1185">Reference proteome</keyword>
<dbReference type="SUPFAM" id="SSF53067">
    <property type="entry name" value="Actin-like ATPase domain"/>
    <property type="match status" value="2"/>
</dbReference>
<keyword evidence="1 5" id="KW-0808">Transferase</keyword>
<dbReference type="PANTHER" id="PTHR21060:SF15">
    <property type="entry name" value="ACETATE KINASE-RELATED"/>
    <property type="match status" value="1"/>
</dbReference>
<comment type="caution">
    <text evidence="6">The sequence shown here is derived from an EMBL/GenBank/DDBJ whole genome shotgun (WGS) entry which is preliminary data.</text>
</comment>
<dbReference type="GeneID" id="9578548"/>
<dbReference type="Proteomes" id="UP000008383">
    <property type="component" value="Unassembled WGS sequence"/>
</dbReference>
<evidence type="ECO:0000313" key="7">
    <source>
        <dbReference type="Proteomes" id="UP000008383"/>
    </source>
</evidence>
<dbReference type="InterPro" id="IPR023865">
    <property type="entry name" value="Aliphatic_acid_kinase_CS"/>
</dbReference>
<evidence type="ECO:0000256" key="5">
    <source>
        <dbReference type="HAMAP-Rule" id="MF_03131"/>
    </source>
</evidence>
<comment type="cofactor">
    <cofactor evidence="5">
        <name>Mg(2+)</name>
        <dbReference type="ChEBI" id="CHEBI:18420"/>
    </cofactor>
</comment>
<dbReference type="Gene3D" id="3.30.420.40">
    <property type="match status" value="3"/>
</dbReference>
<comment type="catalytic activity">
    <reaction evidence="5">
        <text>acetate + ATP = acetyl phosphate + ADP</text>
        <dbReference type="Rhea" id="RHEA:11352"/>
        <dbReference type="ChEBI" id="CHEBI:22191"/>
        <dbReference type="ChEBI" id="CHEBI:30089"/>
        <dbReference type="ChEBI" id="CHEBI:30616"/>
        <dbReference type="ChEBI" id="CHEBI:456216"/>
        <dbReference type="EC" id="2.7.2.1"/>
    </reaction>
</comment>
<dbReference type="InterPro" id="IPR043129">
    <property type="entry name" value="ATPase_NBD"/>
</dbReference>
<dbReference type="RefSeq" id="XP_003021587.1">
    <property type="nucleotide sequence ID" value="XM_003021541.1"/>
</dbReference>
<dbReference type="HAMAP" id="MF_00020">
    <property type="entry name" value="Acetate_kinase"/>
    <property type="match status" value="1"/>
</dbReference>
<dbReference type="InterPro" id="IPR004372">
    <property type="entry name" value="Ac/propionate_kinase"/>
</dbReference>
<dbReference type="PROSITE" id="PS01075">
    <property type="entry name" value="ACETATE_KINASE_1"/>
    <property type="match status" value="1"/>
</dbReference>
<dbReference type="KEGG" id="tve:TRV_04296"/>
<dbReference type="AlphaFoldDB" id="D4DAZ7"/>
<keyword evidence="4 5" id="KW-0067">ATP-binding</keyword>
<name>D4DAZ7_TRIVH</name>
<evidence type="ECO:0000256" key="4">
    <source>
        <dbReference type="ARBA" id="ARBA00022840"/>
    </source>
</evidence>
<keyword evidence="5" id="KW-0479">Metal-binding</keyword>
<dbReference type="UniPathway" id="UPA00340">
    <property type="reaction ID" value="UER00458"/>
</dbReference>
<dbReference type="GO" id="GO:0006085">
    <property type="term" value="P:acetyl-CoA biosynthetic process"/>
    <property type="evidence" value="ECO:0007669"/>
    <property type="project" value="UniProtKB-UniRule"/>
</dbReference>
<comment type="caution">
    <text evidence="5">Lacks conserved residue(s) required for the propagation of feature annotation.</text>
</comment>
<evidence type="ECO:0000256" key="2">
    <source>
        <dbReference type="ARBA" id="ARBA00022741"/>
    </source>
</evidence>
<feature type="binding site" evidence="5">
    <location>
        <position position="43"/>
    </location>
    <ligand>
        <name>ATP</name>
        <dbReference type="ChEBI" id="CHEBI:30616"/>
    </ligand>
</feature>
<evidence type="ECO:0000256" key="3">
    <source>
        <dbReference type="ARBA" id="ARBA00022777"/>
    </source>
</evidence>
<dbReference type="Pfam" id="PF00871">
    <property type="entry name" value="Acetate_kinase"/>
    <property type="match status" value="2"/>
</dbReference>
<accession>D4DAZ7</accession>
<dbReference type="GO" id="GO:0005524">
    <property type="term" value="F:ATP binding"/>
    <property type="evidence" value="ECO:0007669"/>
    <property type="project" value="UniProtKB-KW"/>
</dbReference>
<dbReference type="HOGENOM" id="CLU_020352_1_0_1"/>
<dbReference type="PANTHER" id="PTHR21060">
    <property type="entry name" value="ACETATE KINASE"/>
    <property type="match status" value="1"/>
</dbReference>
<feature type="binding site" evidence="5">
    <location>
        <position position="123"/>
    </location>
    <ligand>
        <name>substrate</name>
    </ligand>
</feature>
<feature type="site" description="Transition state stabilizer" evidence="5">
    <location>
        <position position="218"/>
    </location>
</feature>
<protein>
    <recommendedName>
        <fullName evidence="5">Probable acetate kinase</fullName>
        <ecNumber evidence="5">2.7.2.1</ecNumber>
    </recommendedName>
    <alternativeName>
        <fullName evidence="5">Acetokinase</fullName>
    </alternativeName>
</protein>
<comment type="similarity">
    <text evidence="5">Belongs to the acetokinase family.</text>
</comment>
<feature type="binding site" evidence="5">
    <location>
        <position position="460"/>
    </location>
    <ligand>
        <name>Mg(2+)</name>
        <dbReference type="ChEBI" id="CHEBI:18420"/>
    </ligand>
</feature>
<sequence>MGAYKENRRHSHGSFVDIIMLEKPALAMGRVILSVNAGSSSVKVNVYHLKNPPVEVAAASVSGLTAPPSVFKYEHGSNHQKHETEEEIKSPQDAFKYILKRLLHDQELQVVSSNSDYAYVCHRVVHGGDLEEEVIIHEKTFNMKRRLIISRRCKTWRRCRHNTSALEIIKTCLQEVPSAKSVAYFDTTFHQCLPDYIKTYPIDPEVAKSKMLRKYGFHGISFSFILRSVSEFLHKPASETSLIALHLGSGASICAIQDGKSIETTLEMEPMADMHCIAGWASLRSPDFPAPQGAETSMQGPWCLADWFDSLVFHYTSEASKLSSSSTKEMHISKAEEILNKKSGWKALTGTTDFAKIGTDNPPTEMHKLAFDIFLDRIVGFIGNYFVKLGGKIDAIVFAGGIGERSALLRSCIAEKCRCIGISMDSEANSAGIPSEDQTVVDISEKSGQRPAALICQTDEAFEMAYRCMNKPPREEPAHF</sequence>
<feature type="binding site" evidence="5">
    <location>
        <position position="36"/>
    </location>
    <ligand>
        <name>Mg(2+)</name>
        <dbReference type="ChEBI" id="CHEBI:18420"/>
    </ligand>
</feature>
<reference evidence="7" key="1">
    <citation type="journal article" date="2011" name="Genome Biol.">
        <title>Comparative and functional genomics provide insights into the pathogenicity of dermatophytic fungi.</title>
        <authorList>
            <person name="Burmester A."/>
            <person name="Shelest E."/>
            <person name="Gloeckner G."/>
            <person name="Heddergott C."/>
            <person name="Schindler S."/>
            <person name="Staib P."/>
            <person name="Heidel A."/>
            <person name="Felder M."/>
            <person name="Petzold A."/>
            <person name="Szafranski K."/>
            <person name="Feuermann M."/>
            <person name="Pedruzzi I."/>
            <person name="Priebe S."/>
            <person name="Groth M."/>
            <person name="Winkler R."/>
            <person name="Li W."/>
            <person name="Kniemeyer O."/>
            <person name="Schroeckh V."/>
            <person name="Hertweck C."/>
            <person name="Hube B."/>
            <person name="White T.C."/>
            <person name="Platzer M."/>
            <person name="Guthke R."/>
            <person name="Heitman J."/>
            <person name="Woestemeyer J."/>
            <person name="Zipfel P.F."/>
            <person name="Monod M."/>
            <person name="Brakhage A.A."/>
        </authorList>
    </citation>
    <scope>NUCLEOTIDE SEQUENCE [LARGE SCALE GENOMIC DNA]</scope>
    <source>
        <strain evidence="7">HKI 0517</strain>
    </source>
</reference>
<dbReference type="GO" id="GO:0008776">
    <property type="term" value="F:acetate kinase activity"/>
    <property type="evidence" value="ECO:0007669"/>
    <property type="project" value="UniProtKB-UniRule"/>
</dbReference>
<evidence type="ECO:0000256" key="1">
    <source>
        <dbReference type="ARBA" id="ARBA00022679"/>
    </source>
</evidence>
<dbReference type="GO" id="GO:0000287">
    <property type="term" value="F:magnesium ion binding"/>
    <property type="evidence" value="ECO:0007669"/>
    <property type="project" value="UniProtKB-UniRule"/>
</dbReference>
<feature type="binding site" evidence="5">
    <location>
        <begin position="246"/>
        <end position="250"/>
    </location>
    <ligand>
        <name>ATP</name>
        <dbReference type="ChEBI" id="CHEBI:30616"/>
    </ligand>
</feature>
<dbReference type="PRINTS" id="PR00471">
    <property type="entry name" value="ACETATEKNASE"/>
</dbReference>